<keyword evidence="1" id="KW-0808">Transferase</keyword>
<comment type="caution">
    <text evidence="1">The sequence shown here is derived from an EMBL/GenBank/DDBJ whole genome shotgun (WGS) entry which is preliminary data.</text>
</comment>
<evidence type="ECO:0000313" key="2">
    <source>
        <dbReference type="Proteomes" id="UP001596030"/>
    </source>
</evidence>
<gene>
    <name evidence="1" type="ORF">ACFO0U_05300</name>
</gene>
<organism evidence="1 2">
    <name type="scientific">Chromohalobacter sarecensis</name>
    <dbReference type="NCBI Taxonomy" id="245294"/>
    <lineage>
        <taxon>Bacteria</taxon>
        <taxon>Pseudomonadati</taxon>
        <taxon>Pseudomonadota</taxon>
        <taxon>Gammaproteobacteria</taxon>
        <taxon>Oceanospirillales</taxon>
        <taxon>Halomonadaceae</taxon>
        <taxon>Chromohalobacter</taxon>
    </lineage>
</organism>
<protein>
    <submittedName>
        <fullName evidence="1">Polysaccharide pyruvyl transferase family protein</fullName>
    </submittedName>
</protein>
<name>A0ABV9CZF3_9GAMM</name>
<accession>A0ABV9CZF3</accession>
<dbReference type="EMBL" id="JBHSEU010000010">
    <property type="protein sequence ID" value="MFC4538195.1"/>
    <property type="molecule type" value="Genomic_DNA"/>
</dbReference>
<evidence type="ECO:0000313" key="1">
    <source>
        <dbReference type="EMBL" id="MFC4538195.1"/>
    </source>
</evidence>
<dbReference type="GO" id="GO:0016740">
    <property type="term" value="F:transferase activity"/>
    <property type="evidence" value="ECO:0007669"/>
    <property type="project" value="UniProtKB-KW"/>
</dbReference>
<sequence length="282" mass="31544">MRPTVALINDTSLFEDHFGCLLVGQTFREQFARTGLDLKYAFPRDYELDTIAPLLEKVDLVVVNGEGSIHHGKRNHLLDVARRFPSVLVNAVYQENPRNEALDRFLYRSARESQSADEVRQLGLQCDVTPDVIFAAMQLRSFVKPDPIEDLGVTDSVLKKRRTIGPIQLKKQAYGFRPNTSVANYLHTLSSYQRLCIGRFHAVVAASVLGIPFSCWESNTWKISGLMQDMGAPEYCYTNFSQAFDNVPALFDDRIQVFADGAVGRIESMFDNIATIAGGAAD</sequence>
<reference evidence="2" key="1">
    <citation type="journal article" date="2019" name="Int. J. Syst. Evol. Microbiol.">
        <title>The Global Catalogue of Microorganisms (GCM) 10K type strain sequencing project: providing services to taxonomists for standard genome sequencing and annotation.</title>
        <authorList>
            <consortium name="The Broad Institute Genomics Platform"/>
            <consortium name="The Broad Institute Genome Sequencing Center for Infectious Disease"/>
            <person name="Wu L."/>
            <person name="Ma J."/>
        </authorList>
    </citation>
    <scope>NUCLEOTIDE SEQUENCE [LARGE SCALE GENOMIC DNA]</scope>
    <source>
        <strain evidence="2">CGMCC 1.12121</strain>
    </source>
</reference>
<dbReference type="RefSeq" id="WP_246967445.1">
    <property type="nucleotide sequence ID" value="NZ_JAKGAN010000001.1"/>
</dbReference>
<proteinExistence type="predicted"/>
<keyword evidence="2" id="KW-1185">Reference proteome</keyword>
<dbReference type="Proteomes" id="UP001596030">
    <property type="component" value="Unassembled WGS sequence"/>
</dbReference>